<keyword evidence="4 5" id="KW-0653">Protein transport</keyword>
<dbReference type="InterPro" id="IPR002652">
    <property type="entry name" value="Importin-a_IBB"/>
</dbReference>
<keyword evidence="10" id="KW-1185">Reference proteome</keyword>
<dbReference type="InterPro" id="IPR016024">
    <property type="entry name" value="ARM-type_fold"/>
</dbReference>
<feature type="repeat" description="ARM" evidence="6">
    <location>
        <begin position="152"/>
        <end position="194"/>
    </location>
</feature>
<dbReference type="PANTHER" id="PTHR23316">
    <property type="entry name" value="IMPORTIN ALPHA"/>
    <property type="match status" value="1"/>
</dbReference>
<dbReference type="SMART" id="SM00185">
    <property type="entry name" value="ARM"/>
    <property type="match status" value="8"/>
</dbReference>
<dbReference type="Pfam" id="PF01749">
    <property type="entry name" value="IBB"/>
    <property type="match status" value="1"/>
</dbReference>
<dbReference type="InterPro" id="IPR024931">
    <property type="entry name" value="Importin_alpha"/>
</dbReference>
<dbReference type="PROSITE" id="PS51214">
    <property type="entry name" value="IBB"/>
    <property type="match status" value="1"/>
</dbReference>
<comment type="caution">
    <text evidence="9">The sequence shown here is derived from an EMBL/GenBank/DDBJ whole genome shotgun (WGS) entry which is preliminary data.</text>
</comment>
<accession>A0AAW2YXS0</accession>
<evidence type="ECO:0000256" key="2">
    <source>
        <dbReference type="ARBA" id="ARBA00022448"/>
    </source>
</evidence>
<dbReference type="PROSITE" id="PS50176">
    <property type="entry name" value="ARM_REPEAT"/>
    <property type="match status" value="1"/>
</dbReference>
<name>A0AAW2YXS0_9EUKA</name>
<feature type="compositionally biased region" description="Basic and acidic residues" evidence="7">
    <location>
        <begin position="21"/>
        <end position="32"/>
    </location>
</feature>
<dbReference type="InterPro" id="IPR032413">
    <property type="entry name" value="Arm_3"/>
</dbReference>
<evidence type="ECO:0000256" key="5">
    <source>
        <dbReference type="PIRNR" id="PIRNR005673"/>
    </source>
</evidence>
<dbReference type="GO" id="GO:0005634">
    <property type="term" value="C:nucleus"/>
    <property type="evidence" value="ECO:0007669"/>
    <property type="project" value="UniProtKB-ARBA"/>
</dbReference>
<proteinExistence type="inferred from homology"/>
<dbReference type="GO" id="GO:0061608">
    <property type="term" value="F:nuclear import signal receptor activity"/>
    <property type="evidence" value="ECO:0007669"/>
    <property type="project" value="InterPro"/>
</dbReference>
<evidence type="ECO:0000259" key="8">
    <source>
        <dbReference type="PROSITE" id="PS51214"/>
    </source>
</evidence>
<comment type="similarity">
    <text evidence="1 5">Belongs to the importin alpha family.</text>
</comment>
<dbReference type="Gene3D" id="1.25.10.10">
    <property type="entry name" value="Leucine-rich Repeat Variant"/>
    <property type="match status" value="1"/>
</dbReference>
<dbReference type="Proteomes" id="UP001431209">
    <property type="component" value="Unassembled WGS sequence"/>
</dbReference>
<evidence type="ECO:0000256" key="1">
    <source>
        <dbReference type="ARBA" id="ARBA00010394"/>
    </source>
</evidence>
<dbReference type="EMBL" id="JAOPGA020000780">
    <property type="protein sequence ID" value="KAL0481613.1"/>
    <property type="molecule type" value="Genomic_DNA"/>
</dbReference>
<protein>
    <recommendedName>
        <fullName evidence="5">Importin subunit alpha</fullName>
    </recommendedName>
</protein>
<gene>
    <name evidence="9" type="ORF">AKO1_012447</name>
</gene>
<dbReference type="AlphaFoldDB" id="A0AAW2YXS0"/>
<evidence type="ECO:0000256" key="3">
    <source>
        <dbReference type="ARBA" id="ARBA00022737"/>
    </source>
</evidence>
<dbReference type="PIRSF" id="PIRSF005673">
    <property type="entry name" value="Importin_alpha"/>
    <property type="match status" value="1"/>
</dbReference>
<dbReference type="GO" id="GO:0006606">
    <property type="term" value="P:protein import into nucleus"/>
    <property type="evidence" value="ECO:0007669"/>
    <property type="project" value="InterPro"/>
</dbReference>
<evidence type="ECO:0000313" key="10">
    <source>
        <dbReference type="Proteomes" id="UP001431209"/>
    </source>
</evidence>
<evidence type="ECO:0000256" key="6">
    <source>
        <dbReference type="PROSITE-ProRule" id="PRU00259"/>
    </source>
</evidence>
<evidence type="ECO:0000256" key="4">
    <source>
        <dbReference type="ARBA" id="ARBA00022927"/>
    </source>
</evidence>
<sequence length="522" mass="57463">MFSNQEPTGRKAIKANTISADEARRKREDKLSGLRKQKKEQILQKRRKEAGLGETIHDPHVQEKLQQLPALVAQLNSADVSNQLSATVSFRKLLSMERNPPIDEVIAAGVVPRLIQLLAETTHDLLQFEACWALTNIASGTSDHTETVIKNNAVPLFISLIRSSHDDVKEQAIWALGNIAGDSAQCRNYVLQLGVMEPLLQTIINKPKSSVLRNATWILSNLCRGKPIPDFNLVSPALPVLCHLLYSTDEEVLTDSCWAISYLSDGPNDRIQAVIDSNVVNRMIELLIHHSPSVQTPALRTIGNIVTGSDSQTQTVINVTALNHLCSLLLHTKKSIKKEACWTISNITAGNSAQIKAIIDANLIHPLVQILGSADFDVKKEAAWAISNATSGGTDEQIHTLVQHGCIKPLCELLTVKDVKVINVALEGLENILASGARIAAQNDGDNPYTEIIEECGGVDKIEKLQTHREIETYEKAMKIIEEYYDGFSDEEEARDAPVADSQEYVFGSNIQQGGKFDFGYM</sequence>
<feature type="region of interest" description="Disordered" evidence="7">
    <location>
        <begin position="1"/>
        <end position="40"/>
    </location>
</feature>
<dbReference type="InterPro" id="IPR000225">
    <property type="entry name" value="Armadillo"/>
</dbReference>
<reference evidence="9 10" key="1">
    <citation type="submission" date="2024-03" db="EMBL/GenBank/DDBJ databases">
        <title>The Acrasis kona genome and developmental transcriptomes reveal deep origins of eukaryotic multicellular pathways.</title>
        <authorList>
            <person name="Sheikh S."/>
            <person name="Fu C.-J."/>
            <person name="Brown M.W."/>
            <person name="Baldauf S.L."/>
        </authorList>
    </citation>
    <scope>NUCLEOTIDE SEQUENCE [LARGE SCALE GENOMIC DNA]</scope>
    <source>
        <strain evidence="9 10">ATCC MYA-3509</strain>
    </source>
</reference>
<keyword evidence="3" id="KW-0677">Repeat</keyword>
<dbReference type="InterPro" id="IPR011989">
    <property type="entry name" value="ARM-like"/>
</dbReference>
<evidence type="ECO:0000256" key="7">
    <source>
        <dbReference type="SAM" id="MobiDB-lite"/>
    </source>
</evidence>
<dbReference type="Pfam" id="PF00514">
    <property type="entry name" value="Arm"/>
    <property type="match status" value="8"/>
</dbReference>
<dbReference type="FunFam" id="1.25.10.10:FF:000021">
    <property type="entry name" value="Importin subunit alpha"/>
    <property type="match status" value="1"/>
</dbReference>
<dbReference type="GO" id="GO:0005737">
    <property type="term" value="C:cytoplasm"/>
    <property type="evidence" value="ECO:0007669"/>
    <property type="project" value="InterPro"/>
</dbReference>
<dbReference type="Pfam" id="PF16186">
    <property type="entry name" value="Arm_3"/>
    <property type="match status" value="1"/>
</dbReference>
<evidence type="ECO:0000313" key="9">
    <source>
        <dbReference type="EMBL" id="KAL0481613.1"/>
    </source>
</evidence>
<dbReference type="SUPFAM" id="SSF48371">
    <property type="entry name" value="ARM repeat"/>
    <property type="match status" value="1"/>
</dbReference>
<feature type="domain" description="IBB" evidence="8">
    <location>
        <begin position="1"/>
        <end position="56"/>
    </location>
</feature>
<organism evidence="9 10">
    <name type="scientific">Acrasis kona</name>
    <dbReference type="NCBI Taxonomy" id="1008807"/>
    <lineage>
        <taxon>Eukaryota</taxon>
        <taxon>Discoba</taxon>
        <taxon>Heterolobosea</taxon>
        <taxon>Tetramitia</taxon>
        <taxon>Eutetramitia</taxon>
        <taxon>Acrasidae</taxon>
        <taxon>Acrasis</taxon>
    </lineage>
</organism>
<keyword evidence="2 5" id="KW-0813">Transport</keyword>